<dbReference type="AlphaFoldDB" id="A0A399F5V9"/>
<gene>
    <name evidence="1" type="primary">shpI</name>
    <name evidence="1" type="ORF">Mterra_00571</name>
</gene>
<organism evidence="1 2">
    <name type="scientific">Calidithermus terrae</name>
    <dbReference type="NCBI Taxonomy" id="1408545"/>
    <lineage>
        <taxon>Bacteria</taxon>
        <taxon>Thermotogati</taxon>
        <taxon>Deinococcota</taxon>
        <taxon>Deinococci</taxon>
        <taxon>Thermales</taxon>
        <taxon>Thermaceae</taxon>
        <taxon>Calidithermus</taxon>
    </lineage>
</organism>
<comment type="caution">
    <text evidence="1">The sequence shown here is derived from an EMBL/GenBank/DDBJ whole genome shotgun (WGS) entry which is preliminary data.</text>
</comment>
<dbReference type="Proteomes" id="UP000265715">
    <property type="component" value="Unassembled WGS sequence"/>
</dbReference>
<dbReference type="EMBL" id="QXDL01000013">
    <property type="protein sequence ID" value="RIH90262.1"/>
    <property type="molecule type" value="Genomic_DNA"/>
</dbReference>
<evidence type="ECO:0000313" key="1">
    <source>
        <dbReference type="EMBL" id="RIH90262.1"/>
    </source>
</evidence>
<accession>A0A399F5V9</accession>
<keyword evidence="1" id="KW-0645">Protease</keyword>
<name>A0A399F5V9_9DEIN</name>
<proteinExistence type="predicted"/>
<reference evidence="1 2" key="1">
    <citation type="submission" date="2018-08" db="EMBL/GenBank/DDBJ databases">
        <title>Meiothermus terrae DSM 26712 genome sequencing project.</title>
        <authorList>
            <person name="Da Costa M.S."/>
            <person name="Albuquerque L."/>
            <person name="Raposo P."/>
            <person name="Froufe H.J.C."/>
            <person name="Barroso C.S."/>
            <person name="Egas C."/>
        </authorList>
    </citation>
    <scope>NUCLEOTIDE SEQUENCE [LARGE SCALE GENOMIC DNA]</scope>
    <source>
        <strain evidence="1 2">DSM 26712</strain>
    </source>
</reference>
<keyword evidence="1" id="KW-0378">Hydrolase</keyword>
<evidence type="ECO:0000313" key="2">
    <source>
        <dbReference type="Proteomes" id="UP000265715"/>
    </source>
</evidence>
<protein>
    <submittedName>
        <fullName evidence="1">Neutral metalloprotease</fullName>
        <ecNumber evidence="1">3.4.24.-</ecNumber>
    </submittedName>
</protein>
<dbReference type="GO" id="GO:0008237">
    <property type="term" value="F:metallopeptidase activity"/>
    <property type="evidence" value="ECO:0007669"/>
    <property type="project" value="UniProtKB-KW"/>
</dbReference>
<dbReference type="GO" id="GO:0006508">
    <property type="term" value="P:proteolysis"/>
    <property type="evidence" value="ECO:0007669"/>
    <property type="project" value="UniProtKB-KW"/>
</dbReference>
<keyword evidence="1" id="KW-0482">Metalloprotease</keyword>
<dbReference type="EC" id="3.4.24.-" evidence="1"/>
<sequence>MRGAVALAVCGLWLAGCARGPAPEIRFPSPGAKLANPVHLEANTEVRWFDGQAYLGQGRVWRGSLSPGTHRIRAEGAGEASLELEVEEDYPLDVIRAVPEGTAELDLPPGKYRVIWGNASGKPIRAGEPSARTQPPSHTPWHEPVRALERELLQKPQRKVGLKPGKQLQGLPELGSKRSFRLLDLDSPGSELIEARLVWAGANVLAYVHEAAGYDVGELAAAVGPIVRAFDGEILERVRAAFGPHADVDGNARVLLLFTPRLNQSGVAVGFFYAGDLLARGPDNPDSNEAEVLYLGVPQPEDLNFSPASLTATACHELQHLVNFSNYTLPYVENPDPPLSPLWLNEGMSHLAEDLCGYNLLGGNLAFVSRYLERAPGTSLTAADLNGRGDTVERRGAAYLYLRYLMERAGGLVLQNGGLVDKGGLRFTRRVIAERAASHQDVARLAAIEANEALWRYWWTLALSGEGRLAWAEFEPRVLDPVTGDYLGVDLRLGEVRLTPEHAFELNGVKPTPSGRARFRPLPSRCGRFRGPAGSSCLERGPSRC</sequence>
<keyword evidence="2" id="KW-1185">Reference proteome</keyword>
<dbReference type="PROSITE" id="PS51257">
    <property type="entry name" value="PROKAR_LIPOPROTEIN"/>
    <property type="match status" value="1"/>
</dbReference>